<evidence type="ECO:0000256" key="1">
    <source>
        <dbReference type="SAM" id="MobiDB-lite"/>
    </source>
</evidence>
<keyword evidence="4" id="KW-1185">Reference proteome</keyword>
<dbReference type="Proteomes" id="UP000245048">
    <property type="component" value="Unassembled WGS sequence"/>
</dbReference>
<sequence>MWSCTSPCSIFAALTIRILPVAAAMAALRIEGPARAAHSRAGGSAPGRGSGRKRRPPAPVPARAPATAPLSQPFSTEQRMTPPPGPDRLHRAEAALVLALAGVFLLLGALFLAAPGVGAALFGLPAPGAEALAWVRTVALRDLALGLYLAGLWWLGSRRGLGVVLAATVVIPLGDMLMVFLWHGGATPWLLPHAASALATAGLGGWLLRRPRGLPPGPEKVENSSHERRFTRR</sequence>
<organism evidence="3 4">
    <name type="scientific">Teichococcus aestuarii</name>
    <dbReference type="NCBI Taxonomy" id="568898"/>
    <lineage>
        <taxon>Bacteria</taxon>
        <taxon>Pseudomonadati</taxon>
        <taxon>Pseudomonadota</taxon>
        <taxon>Alphaproteobacteria</taxon>
        <taxon>Acetobacterales</taxon>
        <taxon>Roseomonadaceae</taxon>
        <taxon>Roseomonas</taxon>
    </lineage>
</organism>
<feature type="transmembrane region" description="Helical" evidence="2">
    <location>
        <begin position="134"/>
        <end position="155"/>
    </location>
</feature>
<protein>
    <recommendedName>
        <fullName evidence="5">DUF4267 domain-containing protein</fullName>
    </recommendedName>
</protein>
<feature type="transmembrane region" description="Helical" evidence="2">
    <location>
        <begin position="189"/>
        <end position="208"/>
    </location>
</feature>
<reference evidence="4" key="1">
    <citation type="submission" date="2017-10" db="EMBL/GenBank/DDBJ databases">
        <authorList>
            <person name="Toshchakov S.V."/>
            <person name="Goeva M.A."/>
        </authorList>
    </citation>
    <scope>NUCLEOTIDE SEQUENCE [LARGE SCALE GENOMIC DNA]</scope>
    <source>
        <strain evidence="4">JR1/69-1-13</strain>
    </source>
</reference>
<proteinExistence type="predicted"/>
<evidence type="ECO:0008006" key="5">
    <source>
        <dbReference type="Google" id="ProtNLM"/>
    </source>
</evidence>
<evidence type="ECO:0000313" key="3">
    <source>
        <dbReference type="EMBL" id="PWC26710.1"/>
    </source>
</evidence>
<feature type="region of interest" description="Disordered" evidence="1">
    <location>
        <begin position="36"/>
        <end position="86"/>
    </location>
</feature>
<keyword evidence="2" id="KW-1133">Transmembrane helix</keyword>
<name>A0A2U1UYI7_9PROT</name>
<evidence type="ECO:0000313" key="4">
    <source>
        <dbReference type="Proteomes" id="UP000245048"/>
    </source>
</evidence>
<accession>A0A2U1UYI7</accession>
<feature type="region of interest" description="Disordered" evidence="1">
    <location>
        <begin position="214"/>
        <end position="233"/>
    </location>
</feature>
<gene>
    <name evidence="3" type="ORF">CR165_21745</name>
</gene>
<keyword evidence="2" id="KW-0472">Membrane</keyword>
<feature type="compositionally biased region" description="Basic and acidic residues" evidence="1">
    <location>
        <begin position="219"/>
        <end position="233"/>
    </location>
</feature>
<dbReference type="AlphaFoldDB" id="A0A2U1UYI7"/>
<dbReference type="InterPro" id="IPR025363">
    <property type="entry name" value="DUF4267"/>
</dbReference>
<dbReference type="Pfam" id="PF14087">
    <property type="entry name" value="DUF4267"/>
    <property type="match status" value="1"/>
</dbReference>
<feature type="transmembrane region" description="Helical" evidence="2">
    <location>
        <begin position="94"/>
        <end position="114"/>
    </location>
</feature>
<comment type="caution">
    <text evidence="3">The sequence shown here is derived from an EMBL/GenBank/DDBJ whole genome shotgun (WGS) entry which is preliminary data.</text>
</comment>
<dbReference type="EMBL" id="PDOA01000026">
    <property type="protein sequence ID" value="PWC26710.1"/>
    <property type="molecule type" value="Genomic_DNA"/>
</dbReference>
<feature type="compositionally biased region" description="Polar residues" evidence="1">
    <location>
        <begin position="70"/>
        <end position="79"/>
    </location>
</feature>
<keyword evidence="2" id="KW-0812">Transmembrane</keyword>
<feature type="transmembrane region" description="Helical" evidence="2">
    <location>
        <begin position="162"/>
        <end position="183"/>
    </location>
</feature>
<evidence type="ECO:0000256" key="2">
    <source>
        <dbReference type="SAM" id="Phobius"/>
    </source>
</evidence>